<keyword evidence="3" id="KW-0067">ATP-binding</keyword>
<sequence length="103" mass="11104">MHQLDKIMKPSSIAVIGASTRQHTIGSDILKRLQEYGFTGTIYPVNPKGGIIEGLEAFRSVSDIPGPVDLAIVIVNAKYVLQTIDDCHQKGIQGLVIISAGFK</sequence>
<organism evidence="5">
    <name type="scientific">gut metagenome</name>
    <dbReference type="NCBI Taxonomy" id="749906"/>
    <lineage>
        <taxon>unclassified sequences</taxon>
        <taxon>metagenomes</taxon>
        <taxon>organismal metagenomes</taxon>
    </lineage>
</organism>
<dbReference type="AlphaFoldDB" id="J9GET2"/>
<evidence type="ECO:0000313" key="5">
    <source>
        <dbReference type="EMBL" id="EJW97869.1"/>
    </source>
</evidence>
<comment type="caution">
    <text evidence="5">The sequence shown here is derived from an EMBL/GenBank/DDBJ whole genome shotgun (WGS) entry which is preliminary data.</text>
</comment>
<keyword evidence="1" id="KW-0436">Ligase</keyword>
<protein>
    <submittedName>
        <fullName evidence="5">Protein containing CoA-binding domain protein</fullName>
    </submittedName>
</protein>
<dbReference type="GO" id="GO:0005524">
    <property type="term" value="F:ATP binding"/>
    <property type="evidence" value="ECO:0007669"/>
    <property type="project" value="UniProtKB-KW"/>
</dbReference>
<keyword evidence="2" id="KW-0547">Nucleotide-binding</keyword>
<dbReference type="SMART" id="SM00881">
    <property type="entry name" value="CoA_binding"/>
    <property type="match status" value="1"/>
</dbReference>
<dbReference type="PANTHER" id="PTHR43334:SF2">
    <property type="entry name" value="ACETATE--COA LIGASE [ADP-FORMING]"/>
    <property type="match status" value="1"/>
</dbReference>
<evidence type="ECO:0000256" key="3">
    <source>
        <dbReference type="ARBA" id="ARBA00022840"/>
    </source>
</evidence>
<evidence type="ECO:0000259" key="4">
    <source>
        <dbReference type="SMART" id="SM00881"/>
    </source>
</evidence>
<dbReference type="InterPro" id="IPR003781">
    <property type="entry name" value="CoA-bd"/>
</dbReference>
<dbReference type="InterPro" id="IPR036291">
    <property type="entry name" value="NAD(P)-bd_dom_sf"/>
</dbReference>
<dbReference type="GO" id="GO:0016874">
    <property type="term" value="F:ligase activity"/>
    <property type="evidence" value="ECO:0007669"/>
    <property type="project" value="UniProtKB-KW"/>
</dbReference>
<evidence type="ECO:0000256" key="1">
    <source>
        <dbReference type="ARBA" id="ARBA00022598"/>
    </source>
</evidence>
<dbReference type="InterPro" id="IPR051538">
    <property type="entry name" value="Acyl-CoA_Synth/Transferase"/>
</dbReference>
<dbReference type="PANTHER" id="PTHR43334">
    <property type="entry name" value="ACETATE--COA LIGASE [ADP-FORMING]"/>
    <property type="match status" value="1"/>
</dbReference>
<proteinExistence type="predicted"/>
<name>J9GET2_9ZZZZ</name>
<reference evidence="5" key="1">
    <citation type="journal article" date="2012" name="PLoS ONE">
        <title>Gene sets for utilization of primary and secondary nutrition supplies in the distal gut of endangered iberian lynx.</title>
        <authorList>
            <person name="Alcaide M."/>
            <person name="Messina E."/>
            <person name="Richter M."/>
            <person name="Bargiela R."/>
            <person name="Peplies J."/>
            <person name="Huws S.A."/>
            <person name="Newbold C.J."/>
            <person name="Golyshin P.N."/>
            <person name="Simon M.A."/>
            <person name="Lopez G."/>
            <person name="Yakimov M.M."/>
            <person name="Ferrer M."/>
        </authorList>
    </citation>
    <scope>NUCLEOTIDE SEQUENCE</scope>
</reference>
<feature type="domain" description="CoA-binding" evidence="4">
    <location>
        <begin position="7"/>
        <end position="102"/>
    </location>
</feature>
<evidence type="ECO:0000256" key="2">
    <source>
        <dbReference type="ARBA" id="ARBA00022741"/>
    </source>
</evidence>
<gene>
    <name evidence="5" type="ORF">EVA_14022</name>
</gene>
<dbReference type="EMBL" id="AMCI01004542">
    <property type="protein sequence ID" value="EJW97869.1"/>
    <property type="molecule type" value="Genomic_DNA"/>
</dbReference>
<accession>J9GET2</accession>
<feature type="non-terminal residue" evidence="5">
    <location>
        <position position="103"/>
    </location>
</feature>
<dbReference type="SUPFAM" id="SSF51735">
    <property type="entry name" value="NAD(P)-binding Rossmann-fold domains"/>
    <property type="match status" value="1"/>
</dbReference>
<dbReference type="Pfam" id="PF13380">
    <property type="entry name" value="CoA_binding_2"/>
    <property type="match status" value="1"/>
</dbReference>
<dbReference type="Gene3D" id="3.40.50.720">
    <property type="entry name" value="NAD(P)-binding Rossmann-like Domain"/>
    <property type="match status" value="1"/>
</dbReference>